<accession>A0AAD7B6C7</accession>
<organism evidence="4 5">
    <name type="scientific">Roridomyces roridus</name>
    <dbReference type="NCBI Taxonomy" id="1738132"/>
    <lineage>
        <taxon>Eukaryota</taxon>
        <taxon>Fungi</taxon>
        <taxon>Dikarya</taxon>
        <taxon>Basidiomycota</taxon>
        <taxon>Agaricomycotina</taxon>
        <taxon>Agaricomycetes</taxon>
        <taxon>Agaricomycetidae</taxon>
        <taxon>Agaricales</taxon>
        <taxon>Marasmiineae</taxon>
        <taxon>Mycenaceae</taxon>
        <taxon>Roridomyces</taxon>
    </lineage>
</organism>
<evidence type="ECO:0000313" key="5">
    <source>
        <dbReference type="Proteomes" id="UP001221142"/>
    </source>
</evidence>
<feature type="non-terminal residue" evidence="4">
    <location>
        <position position="1"/>
    </location>
</feature>
<sequence length="443" mass="48928">MFSNSTNFQFSNGNFYNVSGDVNLAVQQRFSVRAPDSGANIGMVDGAAAGHPQRLINGSSSSNQEPVSDPAGDDDLPGFTDTPPSATPHPHAFRDGIYITTPNVNNVFHTSDIGVQILHRHATLDALYNSAESFPQPRCHPETRTELLERLWGQIMKPNIRVIWLHGSAGAGKSAIMQTLCEGLQAADQLGGSFFFKRGHSSRGSGRPLFLTLAYQLALFDPVLKPLILETVRRDPSLAATSIASQLKELIVQPCLSAAGCQPRILLVDGLDECDGSDIQQEILRSICKIFSQHALPVKIIIASRPEPDIRAVFEDPSFHGLQKTNVEQSFLDVEIFLRREFSRIHREHGESMALVPSPWPSGDVIRALVQKSSGYFIYAATVIKFIDDKQFLPTEQLEIIFNADTQPDSLPFQNLDQLYIQILSQVPVRYCPRLLQILSVIS</sequence>
<dbReference type="InterPro" id="IPR007111">
    <property type="entry name" value="NACHT_NTPase"/>
</dbReference>
<keyword evidence="1" id="KW-0677">Repeat</keyword>
<reference evidence="4" key="1">
    <citation type="submission" date="2023-03" db="EMBL/GenBank/DDBJ databases">
        <title>Massive genome expansion in bonnet fungi (Mycena s.s.) driven by repeated elements and novel gene families across ecological guilds.</title>
        <authorList>
            <consortium name="Lawrence Berkeley National Laboratory"/>
            <person name="Harder C.B."/>
            <person name="Miyauchi S."/>
            <person name="Viragh M."/>
            <person name="Kuo A."/>
            <person name="Thoen E."/>
            <person name="Andreopoulos B."/>
            <person name="Lu D."/>
            <person name="Skrede I."/>
            <person name="Drula E."/>
            <person name="Henrissat B."/>
            <person name="Morin E."/>
            <person name="Kohler A."/>
            <person name="Barry K."/>
            <person name="LaButti K."/>
            <person name="Morin E."/>
            <person name="Salamov A."/>
            <person name="Lipzen A."/>
            <person name="Mereny Z."/>
            <person name="Hegedus B."/>
            <person name="Baldrian P."/>
            <person name="Stursova M."/>
            <person name="Weitz H."/>
            <person name="Taylor A."/>
            <person name="Grigoriev I.V."/>
            <person name="Nagy L.G."/>
            <person name="Martin F."/>
            <person name="Kauserud H."/>
        </authorList>
    </citation>
    <scope>NUCLEOTIDE SEQUENCE</scope>
    <source>
        <strain evidence="4">9284</strain>
    </source>
</reference>
<proteinExistence type="predicted"/>
<comment type="caution">
    <text evidence="4">The sequence shown here is derived from an EMBL/GenBank/DDBJ whole genome shotgun (WGS) entry which is preliminary data.</text>
</comment>
<evidence type="ECO:0000313" key="4">
    <source>
        <dbReference type="EMBL" id="KAJ7611243.1"/>
    </source>
</evidence>
<dbReference type="Pfam" id="PF24883">
    <property type="entry name" value="NPHP3_N"/>
    <property type="match status" value="1"/>
</dbReference>
<dbReference type="PANTHER" id="PTHR10039">
    <property type="entry name" value="AMELOGENIN"/>
    <property type="match status" value="1"/>
</dbReference>
<dbReference type="EMBL" id="JARKIF010000033">
    <property type="protein sequence ID" value="KAJ7611243.1"/>
    <property type="molecule type" value="Genomic_DNA"/>
</dbReference>
<feature type="region of interest" description="Disordered" evidence="2">
    <location>
        <begin position="51"/>
        <end position="94"/>
    </location>
</feature>
<protein>
    <recommendedName>
        <fullName evidence="3">NACHT domain-containing protein</fullName>
    </recommendedName>
</protein>
<dbReference type="Proteomes" id="UP001221142">
    <property type="component" value="Unassembled WGS sequence"/>
</dbReference>
<dbReference type="InterPro" id="IPR027417">
    <property type="entry name" value="P-loop_NTPase"/>
</dbReference>
<evidence type="ECO:0000256" key="2">
    <source>
        <dbReference type="SAM" id="MobiDB-lite"/>
    </source>
</evidence>
<evidence type="ECO:0000259" key="3">
    <source>
        <dbReference type="PROSITE" id="PS50837"/>
    </source>
</evidence>
<dbReference type="Gene3D" id="3.40.50.300">
    <property type="entry name" value="P-loop containing nucleotide triphosphate hydrolases"/>
    <property type="match status" value="1"/>
</dbReference>
<dbReference type="AlphaFoldDB" id="A0AAD7B6C7"/>
<keyword evidence="5" id="KW-1185">Reference proteome</keyword>
<name>A0AAD7B6C7_9AGAR</name>
<gene>
    <name evidence="4" type="ORF">FB45DRAFT_804033</name>
</gene>
<dbReference type="InterPro" id="IPR056884">
    <property type="entry name" value="NPHP3-like_N"/>
</dbReference>
<dbReference type="SUPFAM" id="SSF52540">
    <property type="entry name" value="P-loop containing nucleoside triphosphate hydrolases"/>
    <property type="match status" value="1"/>
</dbReference>
<dbReference type="PROSITE" id="PS50837">
    <property type="entry name" value="NACHT"/>
    <property type="match status" value="1"/>
</dbReference>
<feature type="compositionally biased region" description="Polar residues" evidence="2">
    <location>
        <begin position="56"/>
        <end position="66"/>
    </location>
</feature>
<evidence type="ECO:0000256" key="1">
    <source>
        <dbReference type="ARBA" id="ARBA00022737"/>
    </source>
</evidence>
<feature type="domain" description="NACHT" evidence="3">
    <location>
        <begin position="161"/>
        <end position="306"/>
    </location>
</feature>